<dbReference type="GO" id="GO:0030690">
    <property type="term" value="C:Noc1p-Noc2p complex"/>
    <property type="evidence" value="ECO:0007669"/>
    <property type="project" value="TreeGrafter"/>
</dbReference>
<evidence type="ECO:0000313" key="5">
    <source>
        <dbReference type="EMBL" id="PAV15736.1"/>
    </source>
</evidence>
<evidence type="ECO:0000313" key="6">
    <source>
        <dbReference type="Proteomes" id="UP000217199"/>
    </source>
</evidence>
<evidence type="ECO:0000256" key="4">
    <source>
        <dbReference type="SAM" id="MobiDB-lite"/>
    </source>
</evidence>
<dbReference type="OrthoDB" id="10266662at2759"/>
<keyword evidence="6" id="KW-1185">Reference proteome</keyword>
<evidence type="ECO:0000256" key="2">
    <source>
        <dbReference type="ARBA" id="ARBA00005907"/>
    </source>
</evidence>
<name>A0A286U845_9AGAM</name>
<dbReference type="EMBL" id="NBII01000009">
    <property type="protein sequence ID" value="PAV15736.1"/>
    <property type="molecule type" value="Genomic_DNA"/>
</dbReference>
<dbReference type="GO" id="GO:0030691">
    <property type="term" value="C:Noc2p-Noc3p complex"/>
    <property type="evidence" value="ECO:0007669"/>
    <property type="project" value="TreeGrafter"/>
</dbReference>
<dbReference type="GO" id="GO:0042273">
    <property type="term" value="P:ribosomal large subunit biogenesis"/>
    <property type="evidence" value="ECO:0007669"/>
    <property type="project" value="TreeGrafter"/>
</dbReference>
<dbReference type="InterPro" id="IPR016024">
    <property type="entry name" value="ARM-type_fold"/>
</dbReference>
<dbReference type="PANTHER" id="PTHR12687">
    <property type="entry name" value="NUCLEOLAR COMPLEX 2 AND RAD4-RELATED"/>
    <property type="match status" value="1"/>
</dbReference>
<dbReference type="InterPro" id="IPR005343">
    <property type="entry name" value="Noc2"/>
</dbReference>
<comment type="caution">
    <text evidence="5">The sequence shown here is derived from an EMBL/GenBank/DDBJ whole genome shotgun (WGS) entry which is preliminary data.</text>
</comment>
<dbReference type="GO" id="GO:0005730">
    <property type="term" value="C:nucleolus"/>
    <property type="evidence" value="ECO:0007669"/>
    <property type="project" value="TreeGrafter"/>
</dbReference>
<keyword evidence="3" id="KW-0539">Nucleus</keyword>
<feature type="region of interest" description="Disordered" evidence="4">
    <location>
        <begin position="177"/>
        <end position="206"/>
    </location>
</feature>
<dbReference type="Pfam" id="PF03715">
    <property type="entry name" value="Noc2"/>
    <property type="match status" value="1"/>
</dbReference>
<feature type="compositionally biased region" description="Acidic residues" evidence="4">
    <location>
        <begin position="74"/>
        <end position="91"/>
    </location>
</feature>
<feature type="compositionally biased region" description="Basic residues" evidence="4">
    <location>
        <begin position="1"/>
        <end position="10"/>
    </location>
</feature>
<organism evidence="5 6">
    <name type="scientific">Pyrrhoderma noxium</name>
    <dbReference type="NCBI Taxonomy" id="2282107"/>
    <lineage>
        <taxon>Eukaryota</taxon>
        <taxon>Fungi</taxon>
        <taxon>Dikarya</taxon>
        <taxon>Basidiomycota</taxon>
        <taxon>Agaricomycotina</taxon>
        <taxon>Agaricomycetes</taxon>
        <taxon>Hymenochaetales</taxon>
        <taxon>Hymenochaetaceae</taxon>
        <taxon>Pyrrhoderma</taxon>
    </lineage>
</organism>
<feature type="compositionally biased region" description="Basic and acidic residues" evidence="4">
    <location>
        <begin position="54"/>
        <end position="68"/>
    </location>
</feature>
<gene>
    <name evidence="5" type="ORF">PNOK_0859400</name>
</gene>
<dbReference type="Proteomes" id="UP000217199">
    <property type="component" value="Unassembled WGS sequence"/>
</dbReference>
<dbReference type="GO" id="GO:0005654">
    <property type="term" value="C:nucleoplasm"/>
    <property type="evidence" value="ECO:0007669"/>
    <property type="project" value="TreeGrafter"/>
</dbReference>
<evidence type="ECO:0000256" key="1">
    <source>
        <dbReference type="ARBA" id="ARBA00004123"/>
    </source>
</evidence>
<feature type="region of interest" description="Disordered" evidence="4">
    <location>
        <begin position="1"/>
        <end position="136"/>
    </location>
</feature>
<dbReference type="InParanoid" id="A0A286U845"/>
<comment type="subcellular location">
    <subcellularLocation>
        <location evidence="1">Nucleus</location>
    </subcellularLocation>
</comment>
<proteinExistence type="inferred from homology"/>
<comment type="similarity">
    <text evidence="2">Belongs to the NOC2 family.</text>
</comment>
<reference evidence="5 6" key="1">
    <citation type="journal article" date="2017" name="Mol. Ecol.">
        <title>Comparative and population genomic landscape of Phellinus noxius: A hypervariable fungus causing root rot in trees.</title>
        <authorList>
            <person name="Chung C.L."/>
            <person name="Lee T.J."/>
            <person name="Akiba M."/>
            <person name="Lee H.H."/>
            <person name="Kuo T.H."/>
            <person name="Liu D."/>
            <person name="Ke H.M."/>
            <person name="Yokoi T."/>
            <person name="Roa M.B."/>
            <person name="Lu M.J."/>
            <person name="Chang Y.Y."/>
            <person name="Ann P.J."/>
            <person name="Tsai J.N."/>
            <person name="Chen C.Y."/>
            <person name="Tzean S.S."/>
            <person name="Ota Y."/>
            <person name="Hattori T."/>
            <person name="Sahashi N."/>
            <person name="Liou R.F."/>
            <person name="Kikuchi T."/>
            <person name="Tsai I.J."/>
        </authorList>
    </citation>
    <scope>NUCLEOTIDE SEQUENCE [LARGE SCALE GENOMIC DNA]</scope>
    <source>
        <strain evidence="5 6">FFPRI411160</strain>
    </source>
</reference>
<dbReference type="FunCoup" id="A0A286U845">
    <property type="interactions" value="460"/>
</dbReference>
<dbReference type="AlphaFoldDB" id="A0A286U845"/>
<accession>A0A286U845</accession>
<dbReference type="STRING" id="2282107.A0A286U845"/>
<protein>
    <submittedName>
        <fullName evidence="5">Noc2-domain-containing</fullName>
    </submittedName>
</protein>
<feature type="compositionally biased region" description="Acidic residues" evidence="4">
    <location>
        <begin position="179"/>
        <end position="202"/>
    </location>
</feature>
<evidence type="ECO:0000256" key="3">
    <source>
        <dbReference type="ARBA" id="ARBA00023242"/>
    </source>
</evidence>
<feature type="compositionally biased region" description="Acidic residues" evidence="4">
    <location>
        <begin position="113"/>
        <end position="132"/>
    </location>
</feature>
<dbReference type="PANTHER" id="PTHR12687:SF4">
    <property type="entry name" value="NUCLEOLAR COMPLEX PROTEIN 2 HOMOLOG"/>
    <property type="match status" value="1"/>
</dbReference>
<sequence>MGKKANKASRKYAASGQLKKEIQARRKHQQIKRTADRRKNSKPGGKAGSGKAENPSEYRKGAKLRDENQGPDVVDSDAEVEDAEMSEDEEVGGFKGMSVDDFMNGGFLNGDMESGDLQEDENEGSEDSEDDNASFASIDDLEGDEAVSHKLELEKLKEQDPEFYKYLQENDKELLNFDVVDEDEDEDEEEGVDMDEDEDEDSEKAPTLTTEILRRWQKAILEHRSLRALRRLLIAFRAAAHMNEEDEVLAWSIDDPKVYEKLVVTSLRYTPIVLDHHVPYKKLPDDKFKPPTQTPKLKTMQKLILSYVHNVLHLIDQLTASETLVLAVTETSKLIPYITSSKKTVKSYLKTCLKLWSSAEDEVRIAAFLAMRRLASSPDEAIKDLTLKSTYLTLLRNAKSTTAHTLPSINLMKNSASELFCQDHATSYQHAFGYIRQLAIHLRNSMKVKSKDAYKQVYNWQYVHCIDFWSIVLANACNSEAELARGEESELRALIYPLTQVSLGAIKLISSSRSFPLHLNIIRSLVHLSRHTKTYIPLTPYLLPIISSLLAPTSRPKASTLKPLDIETHLRAPAQYVRTRVYASAVLDEAVFLATEWIAIPHIQASIAFPEIVVPVVTTLRRAIKKANSGGKGGMGKETGNVKGFVERLEETAKLITEKRKGVTFSPQSIDLVRKWEIQMALEAEESPLGKYSKSQRKVREKRRKLLEKARTGEEEYLDE</sequence>
<dbReference type="SUPFAM" id="SSF48371">
    <property type="entry name" value="ARM repeat"/>
    <property type="match status" value="1"/>
</dbReference>